<feature type="compositionally biased region" description="Low complexity" evidence="1">
    <location>
        <begin position="1"/>
        <end position="14"/>
    </location>
</feature>
<proteinExistence type="predicted"/>
<dbReference type="EMBL" id="JBHSFN010000008">
    <property type="protein sequence ID" value="MFC4587337.1"/>
    <property type="molecule type" value="Genomic_DNA"/>
</dbReference>
<feature type="domain" description="Xylose isomerase-like TIM barrel" evidence="2">
    <location>
        <begin position="73"/>
        <end position="324"/>
    </location>
</feature>
<dbReference type="InterPro" id="IPR036237">
    <property type="entry name" value="Xyl_isomerase-like_sf"/>
</dbReference>
<reference evidence="4" key="1">
    <citation type="journal article" date="2019" name="Int. J. Syst. Evol. Microbiol.">
        <title>The Global Catalogue of Microorganisms (GCM) 10K type strain sequencing project: providing services to taxonomists for standard genome sequencing and annotation.</title>
        <authorList>
            <consortium name="The Broad Institute Genomics Platform"/>
            <consortium name="The Broad Institute Genome Sequencing Center for Infectious Disease"/>
            <person name="Wu L."/>
            <person name="Ma J."/>
        </authorList>
    </citation>
    <scope>NUCLEOTIDE SEQUENCE [LARGE SCALE GENOMIC DNA]</scope>
    <source>
        <strain evidence="4">CCUG 49560</strain>
    </source>
</reference>
<evidence type="ECO:0000313" key="4">
    <source>
        <dbReference type="Proteomes" id="UP001595891"/>
    </source>
</evidence>
<name>A0ABV9ED32_9ACTN</name>
<dbReference type="Gene3D" id="3.20.20.150">
    <property type="entry name" value="Divalent-metal-dependent TIM barrel enzymes"/>
    <property type="match status" value="1"/>
</dbReference>
<dbReference type="PANTHER" id="PTHR12110">
    <property type="entry name" value="HYDROXYPYRUVATE ISOMERASE"/>
    <property type="match status" value="1"/>
</dbReference>
<organism evidence="3 4">
    <name type="scientific">Sphaerisporangium corydalis</name>
    <dbReference type="NCBI Taxonomy" id="1441875"/>
    <lineage>
        <taxon>Bacteria</taxon>
        <taxon>Bacillati</taxon>
        <taxon>Actinomycetota</taxon>
        <taxon>Actinomycetes</taxon>
        <taxon>Streptosporangiales</taxon>
        <taxon>Streptosporangiaceae</taxon>
        <taxon>Sphaerisporangium</taxon>
    </lineage>
</organism>
<evidence type="ECO:0000313" key="3">
    <source>
        <dbReference type="EMBL" id="MFC4587337.1"/>
    </source>
</evidence>
<evidence type="ECO:0000259" key="2">
    <source>
        <dbReference type="Pfam" id="PF01261"/>
    </source>
</evidence>
<feature type="region of interest" description="Disordered" evidence="1">
    <location>
        <begin position="1"/>
        <end position="38"/>
    </location>
</feature>
<sequence>MSGPLGTSGPLGSSEVNDSEVPASEVNDSEAPASEVNASAGPARIAAAPISWGVCEVPGWGHQLDRERVLGEMRALGLTATELGPDGFLPPSPEHRRTLLDSYGLQGIGGFVPVLLHDPAYDPVPEARATLRAFAEGDVGTVVLAAATGTDGYDERPVLDAEGWKTLLANLGRLLEEAKEFGRALTLHPHVGTMIETREEVDRVLDGSGTPLCLDTGHLLIGGTDPLDLVSRAAARVAHVHLKDVDATLAEQVRAGKLTYTDAVRAGIYRPLGRGDVDVAGIVTRLGAAHYQGWYVMEQDVVLDGEPPEGEGPEAAVRESLAYLSGLAHPGPEARPGYGPPDGRP</sequence>
<comment type="caution">
    <text evidence="3">The sequence shown here is derived from an EMBL/GenBank/DDBJ whole genome shotgun (WGS) entry which is preliminary data.</text>
</comment>
<evidence type="ECO:0000256" key="1">
    <source>
        <dbReference type="SAM" id="MobiDB-lite"/>
    </source>
</evidence>
<dbReference type="RefSeq" id="WP_262850088.1">
    <property type="nucleotide sequence ID" value="NZ_JANZYP010000096.1"/>
</dbReference>
<feature type="region of interest" description="Disordered" evidence="1">
    <location>
        <begin position="326"/>
        <end position="345"/>
    </location>
</feature>
<dbReference type="Proteomes" id="UP001595891">
    <property type="component" value="Unassembled WGS sequence"/>
</dbReference>
<protein>
    <submittedName>
        <fullName evidence="3">TIM barrel protein</fullName>
    </submittedName>
</protein>
<dbReference type="PANTHER" id="PTHR12110:SF41">
    <property type="entry name" value="INOSOSE DEHYDRATASE"/>
    <property type="match status" value="1"/>
</dbReference>
<gene>
    <name evidence="3" type="ORF">ACFO8L_14685</name>
</gene>
<dbReference type="InterPro" id="IPR050312">
    <property type="entry name" value="IolE/XylAMocC-like"/>
</dbReference>
<dbReference type="InterPro" id="IPR013022">
    <property type="entry name" value="Xyl_isomerase-like_TIM-brl"/>
</dbReference>
<accession>A0ABV9ED32</accession>
<dbReference type="SUPFAM" id="SSF51658">
    <property type="entry name" value="Xylose isomerase-like"/>
    <property type="match status" value="1"/>
</dbReference>
<dbReference type="Pfam" id="PF01261">
    <property type="entry name" value="AP_endonuc_2"/>
    <property type="match status" value="1"/>
</dbReference>
<keyword evidence="4" id="KW-1185">Reference proteome</keyword>